<accession>A0A4R6V4Q7</accession>
<dbReference type="Gene3D" id="3.30.70.100">
    <property type="match status" value="1"/>
</dbReference>
<gene>
    <name evidence="2" type="ORF">EV190_101732</name>
</gene>
<dbReference type="RefSeq" id="WP_133739928.1">
    <property type="nucleotide sequence ID" value="NZ_SNYN01000001.1"/>
</dbReference>
<dbReference type="InterPro" id="IPR011008">
    <property type="entry name" value="Dimeric_a/b-barrel"/>
</dbReference>
<dbReference type="AlphaFoldDB" id="A0A4R6V4Q7"/>
<feature type="domain" description="NIPSNAP" evidence="1">
    <location>
        <begin position="6"/>
        <end position="86"/>
    </location>
</feature>
<evidence type="ECO:0000313" key="2">
    <source>
        <dbReference type="EMBL" id="TDQ55405.1"/>
    </source>
</evidence>
<organism evidence="2 3">
    <name type="scientific">Actinorugispora endophytica</name>
    <dbReference type="NCBI Taxonomy" id="1605990"/>
    <lineage>
        <taxon>Bacteria</taxon>
        <taxon>Bacillati</taxon>
        <taxon>Actinomycetota</taxon>
        <taxon>Actinomycetes</taxon>
        <taxon>Streptosporangiales</taxon>
        <taxon>Nocardiopsidaceae</taxon>
        <taxon>Actinorugispora</taxon>
    </lineage>
</organism>
<proteinExistence type="predicted"/>
<dbReference type="SUPFAM" id="SSF54909">
    <property type="entry name" value="Dimeric alpha+beta barrel"/>
    <property type="match status" value="1"/>
</dbReference>
<dbReference type="EMBL" id="SNYN01000001">
    <property type="protein sequence ID" value="TDQ55405.1"/>
    <property type="molecule type" value="Genomic_DNA"/>
</dbReference>
<comment type="caution">
    <text evidence="2">The sequence shown here is derived from an EMBL/GenBank/DDBJ whole genome shotgun (WGS) entry which is preliminary data.</text>
</comment>
<name>A0A4R6V4Q7_9ACTN</name>
<evidence type="ECO:0000313" key="3">
    <source>
        <dbReference type="Proteomes" id="UP000295281"/>
    </source>
</evidence>
<protein>
    <submittedName>
        <fullName evidence="2">NIPSNAP protein</fullName>
    </submittedName>
</protein>
<dbReference type="InterPro" id="IPR012577">
    <property type="entry name" value="NIPSNAP"/>
</dbReference>
<sequence>MSGTTQLRTYTVKEGLLDEWVERWRSEIVPLRLEFGFVLDGAWIDRERNQFVWTIAYDGPETFAERNQQYWASPKREAMSLDPKDYLVSTDVREVTRAY</sequence>
<reference evidence="2 3" key="1">
    <citation type="submission" date="2019-03" db="EMBL/GenBank/DDBJ databases">
        <title>Genomic Encyclopedia of Type Strains, Phase IV (KMG-IV): sequencing the most valuable type-strain genomes for metagenomic binning, comparative biology and taxonomic classification.</title>
        <authorList>
            <person name="Goeker M."/>
        </authorList>
    </citation>
    <scope>NUCLEOTIDE SEQUENCE [LARGE SCALE GENOMIC DNA]</scope>
    <source>
        <strain evidence="2 3">DSM 46770</strain>
    </source>
</reference>
<dbReference type="Proteomes" id="UP000295281">
    <property type="component" value="Unassembled WGS sequence"/>
</dbReference>
<dbReference type="OrthoDB" id="5188748at2"/>
<keyword evidence="3" id="KW-1185">Reference proteome</keyword>
<evidence type="ECO:0000259" key="1">
    <source>
        <dbReference type="Pfam" id="PF07978"/>
    </source>
</evidence>
<dbReference type="Pfam" id="PF07978">
    <property type="entry name" value="NIPSNAP"/>
    <property type="match status" value="1"/>
</dbReference>